<protein>
    <submittedName>
        <fullName evidence="2">Uncharacterized protein</fullName>
    </submittedName>
</protein>
<gene>
    <name evidence="2" type="ORF">DXU93_11080</name>
</gene>
<dbReference type="RefSeq" id="WP_116881360.1">
    <property type="nucleotide sequence ID" value="NZ_QURB01000007.1"/>
</dbReference>
<reference evidence="2 3" key="1">
    <citation type="submission" date="2018-08" db="EMBL/GenBank/DDBJ databases">
        <title>The draft genome squence of Brumimicrobium sp. N62.</title>
        <authorList>
            <person name="Du Z.-J."/>
            <person name="Luo H.-R."/>
        </authorList>
    </citation>
    <scope>NUCLEOTIDE SEQUENCE [LARGE SCALE GENOMIC DNA]</scope>
    <source>
        <strain evidence="2 3">N62</strain>
    </source>
</reference>
<organism evidence="2 3">
    <name type="scientific">Brumimicrobium aurantiacum</name>
    <dbReference type="NCBI Taxonomy" id="1737063"/>
    <lineage>
        <taxon>Bacteria</taxon>
        <taxon>Pseudomonadati</taxon>
        <taxon>Bacteroidota</taxon>
        <taxon>Flavobacteriia</taxon>
        <taxon>Flavobacteriales</taxon>
        <taxon>Crocinitomicaceae</taxon>
        <taxon>Brumimicrobium</taxon>
    </lineage>
</organism>
<evidence type="ECO:0000313" key="3">
    <source>
        <dbReference type="Proteomes" id="UP000257127"/>
    </source>
</evidence>
<evidence type="ECO:0000256" key="1">
    <source>
        <dbReference type="SAM" id="Phobius"/>
    </source>
</evidence>
<keyword evidence="1" id="KW-1133">Transmembrane helix</keyword>
<dbReference type="EMBL" id="QURB01000007">
    <property type="protein sequence ID" value="RFC53664.1"/>
    <property type="molecule type" value="Genomic_DNA"/>
</dbReference>
<dbReference type="OrthoDB" id="9863695at2"/>
<sequence length="95" mass="11834">MKRRKKSKQVLVKRIFFEKGTYDYLYRDKETAEKIIKSTENRTESHKFEKAEWYVSIEYKIKKIFKSKHFEKVIYIVLSITLGWFLKYYFDKWVS</sequence>
<accession>A0A3E1EVS9</accession>
<keyword evidence="3" id="KW-1185">Reference proteome</keyword>
<dbReference type="AlphaFoldDB" id="A0A3E1EVS9"/>
<comment type="caution">
    <text evidence="2">The sequence shown here is derived from an EMBL/GenBank/DDBJ whole genome shotgun (WGS) entry which is preliminary data.</text>
</comment>
<dbReference type="Proteomes" id="UP000257127">
    <property type="component" value="Unassembled WGS sequence"/>
</dbReference>
<feature type="transmembrane region" description="Helical" evidence="1">
    <location>
        <begin position="73"/>
        <end position="90"/>
    </location>
</feature>
<keyword evidence="1" id="KW-0472">Membrane</keyword>
<evidence type="ECO:0000313" key="2">
    <source>
        <dbReference type="EMBL" id="RFC53664.1"/>
    </source>
</evidence>
<keyword evidence="1" id="KW-0812">Transmembrane</keyword>
<name>A0A3E1EVS9_9FLAO</name>
<proteinExistence type="predicted"/>